<evidence type="ECO:0000259" key="4">
    <source>
        <dbReference type="PROSITE" id="PS50110"/>
    </source>
</evidence>
<dbReference type="CDD" id="cd01949">
    <property type="entry name" value="GGDEF"/>
    <property type="match status" value="1"/>
</dbReference>
<sequence>MPAFLSKHSSILIIDDDINLIRMLSEILKDFGRILFANSGEMGLEVARQQKPSLILLDVAMTPMDGYEVCRRLRDDEVTRNIAIIFVTANTGMDSEIACLDAGAVDFICKPLNPLVVQARVRTHLRLIHDSASLELLAQRDALTGLYNRGYFDKAIDVEFKRLQRHQLPLGIALVDIDHFKNYNDTYGHIAGDIALRAVAEALQLATKRPGELVARYGGEEFVVLLPQVDASVLAQYGQLICDAVRALQIPHQASSCAAHITISVGLSIEIPHAESSPKDCIERADRALYHAKESGRNRYHIFSDS</sequence>
<dbReference type="Proteomes" id="UP000624279">
    <property type="component" value="Unassembled WGS sequence"/>
</dbReference>
<keyword evidence="7" id="KW-1185">Reference proteome</keyword>
<protein>
    <recommendedName>
        <fullName evidence="1">diguanylate cyclase</fullName>
        <ecNumber evidence="1">2.7.7.65</ecNumber>
    </recommendedName>
</protein>
<evidence type="ECO:0000256" key="2">
    <source>
        <dbReference type="ARBA" id="ARBA00034247"/>
    </source>
</evidence>
<dbReference type="NCBIfam" id="TIGR00254">
    <property type="entry name" value="GGDEF"/>
    <property type="match status" value="1"/>
</dbReference>
<proteinExistence type="predicted"/>
<dbReference type="Gene3D" id="3.40.50.2300">
    <property type="match status" value="1"/>
</dbReference>
<dbReference type="SMART" id="SM00448">
    <property type="entry name" value="REC"/>
    <property type="match status" value="1"/>
</dbReference>
<dbReference type="SUPFAM" id="SSF55073">
    <property type="entry name" value="Nucleotide cyclase"/>
    <property type="match status" value="1"/>
</dbReference>
<dbReference type="InterPro" id="IPR050469">
    <property type="entry name" value="Diguanylate_Cyclase"/>
</dbReference>
<accession>A0ABR6YH26</accession>
<feature type="domain" description="Response regulatory" evidence="4">
    <location>
        <begin position="10"/>
        <end position="125"/>
    </location>
</feature>
<evidence type="ECO:0000256" key="3">
    <source>
        <dbReference type="PROSITE-ProRule" id="PRU00169"/>
    </source>
</evidence>
<dbReference type="InterPro" id="IPR029787">
    <property type="entry name" value="Nucleotide_cyclase"/>
</dbReference>
<evidence type="ECO:0000313" key="7">
    <source>
        <dbReference type="Proteomes" id="UP000624279"/>
    </source>
</evidence>
<name>A0ABR6YH26_9BURK</name>
<reference evidence="6 7" key="1">
    <citation type="submission" date="2020-08" db="EMBL/GenBank/DDBJ databases">
        <title>Novel species isolated from subtropical streams in China.</title>
        <authorList>
            <person name="Lu H."/>
        </authorList>
    </citation>
    <scope>NUCLEOTIDE SEQUENCE [LARGE SCALE GENOMIC DNA]</scope>
    <source>
        <strain evidence="6 7">LX15W</strain>
    </source>
</reference>
<dbReference type="PROSITE" id="PS50110">
    <property type="entry name" value="RESPONSE_REGULATORY"/>
    <property type="match status" value="1"/>
</dbReference>
<dbReference type="InterPro" id="IPR001789">
    <property type="entry name" value="Sig_transdc_resp-reg_receiver"/>
</dbReference>
<dbReference type="InterPro" id="IPR043128">
    <property type="entry name" value="Rev_trsase/Diguanyl_cyclase"/>
</dbReference>
<evidence type="ECO:0000259" key="5">
    <source>
        <dbReference type="PROSITE" id="PS50887"/>
    </source>
</evidence>
<gene>
    <name evidence="6" type="ORF">H8K55_19645</name>
</gene>
<dbReference type="EC" id="2.7.7.65" evidence="1"/>
<dbReference type="SMART" id="SM00267">
    <property type="entry name" value="GGDEF"/>
    <property type="match status" value="1"/>
</dbReference>
<dbReference type="PROSITE" id="PS50887">
    <property type="entry name" value="GGDEF"/>
    <property type="match status" value="1"/>
</dbReference>
<comment type="catalytic activity">
    <reaction evidence="2">
        <text>2 GTP = 3',3'-c-di-GMP + 2 diphosphate</text>
        <dbReference type="Rhea" id="RHEA:24898"/>
        <dbReference type="ChEBI" id="CHEBI:33019"/>
        <dbReference type="ChEBI" id="CHEBI:37565"/>
        <dbReference type="ChEBI" id="CHEBI:58805"/>
        <dbReference type="EC" id="2.7.7.65"/>
    </reaction>
</comment>
<keyword evidence="3" id="KW-0597">Phosphoprotein</keyword>
<evidence type="ECO:0000313" key="6">
    <source>
        <dbReference type="EMBL" id="MBC3875812.1"/>
    </source>
</evidence>
<dbReference type="Gene3D" id="3.30.70.270">
    <property type="match status" value="1"/>
</dbReference>
<comment type="caution">
    <text evidence="6">The sequence shown here is derived from an EMBL/GenBank/DDBJ whole genome shotgun (WGS) entry which is preliminary data.</text>
</comment>
<dbReference type="Pfam" id="PF00072">
    <property type="entry name" value="Response_reg"/>
    <property type="match status" value="1"/>
</dbReference>
<dbReference type="EMBL" id="JACOGA010000024">
    <property type="protein sequence ID" value="MBC3875812.1"/>
    <property type="molecule type" value="Genomic_DNA"/>
</dbReference>
<dbReference type="SUPFAM" id="SSF52172">
    <property type="entry name" value="CheY-like"/>
    <property type="match status" value="1"/>
</dbReference>
<dbReference type="InterPro" id="IPR011006">
    <property type="entry name" value="CheY-like_superfamily"/>
</dbReference>
<dbReference type="Pfam" id="PF00990">
    <property type="entry name" value="GGDEF"/>
    <property type="match status" value="1"/>
</dbReference>
<dbReference type="RefSeq" id="WP_186943773.1">
    <property type="nucleotide sequence ID" value="NZ_JACOGA010000024.1"/>
</dbReference>
<evidence type="ECO:0000256" key="1">
    <source>
        <dbReference type="ARBA" id="ARBA00012528"/>
    </source>
</evidence>
<dbReference type="PANTHER" id="PTHR45138:SF9">
    <property type="entry name" value="DIGUANYLATE CYCLASE DGCM-RELATED"/>
    <property type="match status" value="1"/>
</dbReference>
<organism evidence="6 7">
    <name type="scientific">Undibacterium flavidum</name>
    <dbReference type="NCBI Taxonomy" id="2762297"/>
    <lineage>
        <taxon>Bacteria</taxon>
        <taxon>Pseudomonadati</taxon>
        <taxon>Pseudomonadota</taxon>
        <taxon>Betaproteobacteria</taxon>
        <taxon>Burkholderiales</taxon>
        <taxon>Oxalobacteraceae</taxon>
        <taxon>Undibacterium</taxon>
    </lineage>
</organism>
<feature type="domain" description="GGDEF" evidence="5">
    <location>
        <begin position="168"/>
        <end position="305"/>
    </location>
</feature>
<dbReference type="InterPro" id="IPR000160">
    <property type="entry name" value="GGDEF_dom"/>
</dbReference>
<feature type="modified residue" description="4-aspartylphosphate" evidence="3">
    <location>
        <position position="58"/>
    </location>
</feature>
<dbReference type="PANTHER" id="PTHR45138">
    <property type="entry name" value="REGULATORY COMPONENTS OF SENSORY TRANSDUCTION SYSTEM"/>
    <property type="match status" value="1"/>
</dbReference>